<proteinExistence type="predicted"/>
<organism evidence="2 3">
    <name type="scientific">Stephania japonica</name>
    <dbReference type="NCBI Taxonomy" id="461633"/>
    <lineage>
        <taxon>Eukaryota</taxon>
        <taxon>Viridiplantae</taxon>
        <taxon>Streptophyta</taxon>
        <taxon>Embryophyta</taxon>
        <taxon>Tracheophyta</taxon>
        <taxon>Spermatophyta</taxon>
        <taxon>Magnoliopsida</taxon>
        <taxon>Ranunculales</taxon>
        <taxon>Menispermaceae</taxon>
        <taxon>Menispermoideae</taxon>
        <taxon>Cissampelideae</taxon>
        <taxon>Stephania</taxon>
    </lineage>
</organism>
<comment type="caution">
    <text evidence="2">The sequence shown here is derived from an EMBL/GenBank/DDBJ whole genome shotgun (WGS) entry which is preliminary data.</text>
</comment>
<name>A0AAP0HLG9_9MAGN</name>
<evidence type="ECO:0000313" key="3">
    <source>
        <dbReference type="Proteomes" id="UP001417504"/>
    </source>
</evidence>
<reference evidence="2 3" key="1">
    <citation type="submission" date="2024-01" db="EMBL/GenBank/DDBJ databases">
        <title>Genome assemblies of Stephania.</title>
        <authorList>
            <person name="Yang L."/>
        </authorList>
    </citation>
    <scope>NUCLEOTIDE SEQUENCE [LARGE SCALE GENOMIC DNA]</scope>
    <source>
        <strain evidence="2">QJT</strain>
        <tissue evidence="2">Leaf</tissue>
    </source>
</reference>
<gene>
    <name evidence="2" type="ORF">Sjap_024421</name>
</gene>
<sequence>MAQLSRQHVLEIYKSSKVLEGDGKTFGSVMQWVYVIDAKSDQYLEVKGKVTEVDDEKRSLTYTAVGGDVLKMHKS</sequence>
<dbReference type="Pfam" id="PF00407">
    <property type="entry name" value="Bet_v_1"/>
    <property type="match status" value="1"/>
</dbReference>
<dbReference type="SUPFAM" id="SSF55961">
    <property type="entry name" value="Bet v1-like"/>
    <property type="match status" value="1"/>
</dbReference>
<dbReference type="InterPro" id="IPR000916">
    <property type="entry name" value="Bet_v_I/MLP"/>
</dbReference>
<dbReference type="InterPro" id="IPR023393">
    <property type="entry name" value="START-like_dom_sf"/>
</dbReference>
<evidence type="ECO:0000259" key="1">
    <source>
        <dbReference type="Pfam" id="PF00407"/>
    </source>
</evidence>
<dbReference type="Gene3D" id="3.30.530.20">
    <property type="match status" value="1"/>
</dbReference>
<evidence type="ECO:0000313" key="2">
    <source>
        <dbReference type="EMBL" id="KAK9091244.1"/>
    </source>
</evidence>
<protein>
    <recommendedName>
        <fullName evidence="1">Bet v I/Major latex protein domain-containing protein</fullName>
    </recommendedName>
</protein>
<keyword evidence="3" id="KW-1185">Reference proteome</keyword>
<dbReference type="GO" id="GO:0006952">
    <property type="term" value="P:defense response"/>
    <property type="evidence" value="ECO:0007669"/>
    <property type="project" value="InterPro"/>
</dbReference>
<feature type="domain" description="Bet v I/Major latex protein" evidence="1">
    <location>
        <begin position="12"/>
        <end position="75"/>
    </location>
</feature>
<dbReference type="EMBL" id="JBBNAE010000010">
    <property type="protein sequence ID" value="KAK9091244.1"/>
    <property type="molecule type" value="Genomic_DNA"/>
</dbReference>
<dbReference type="AlphaFoldDB" id="A0AAP0HLG9"/>
<dbReference type="Proteomes" id="UP001417504">
    <property type="component" value="Unassembled WGS sequence"/>
</dbReference>
<accession>A0AAP0HLG9</accession>